<evidence type="ECO:0000313" key="9">
    <source>
        <dbReference type="EMBL" id="TNN61174.1"/>
    </source>
</evidence>
<evidence type="ECO:0000256" key="6">
    <source>
        <dbReference type="ARBA" id="ARBA00022989"/>
    </source>
</evidence>
<organism evidence="9 10">
    <name type="scientific">Liparis tanakae</name>
    <name type="common">Tanaka's snailfish</name>
    <dbReference type="NCBI Taxonomy" id="230148"/>
    <lineage>
        <taxon>Eukaryota</taxon>
        <taxon>Metazoa</taxon>
        <taxon>Chordata</taxon>
        <taxon>Craniata</taxon>
        <taxon>Vertebrata</taxon>
        <taxon>Euteleostomi</taxon>
        <taxon>Actinopterygii</taxon>
        <taxon>Neopterygii</taxon>
        <taxon>Teleostei</taxon>
        <taxon>Neoteleostei</taxon>
        <taxon>Acanthomorphata</taxon>
        <taxon>Eupercaria</taxon>
        <taxon>Perciformes</taxon>
        <taxon>Cottioidei</taxon>
        <taxon>Cottales</taxon>
        <taxon>Liparidae</taxon>
        <taxon>Liparis</taxon>
    </lineage>
</organism>
<comment type="caution">
    <text evidence="9">The sequence shown here is derived from an EMBL/GenBank/DDBJ whole genome shotgun (WGS) entry which is preliminary data.</text>
</comment>
<dbReference type="AlphaFoldDB" id="A0A4Z2H8I7"/>
<dbReference type="OrthoDB" id="17098at2759"/>
<dbReference type="PANTHER" id="PTHR12154">
    <property type="entry name" value="GLYCOSYL TRANSFERASE-RELATED"/>
    <property type="match status" value="1"/>
</dbReference>
<sequence length="188" mass="21012">MAFLFGAVFTLILICLLFIIRLYVVVKTGSRYKPGARGPVSVLVVAGSGGHTTEMLRLMESLSAAYSPRHYVIADTDRMSEEKICTFESSKHADSQFSISRVPRSREVHQAWISSALSTLDALRASMPLVYRLRPDVKVSIVFVESVCRVESLSLSGTLLYPLADLFFVQWSSLRDKYPKSIFLGRLV</sequence>
<dbReference type="PANTHER" id="PTHR12154:SF4">
    <property type="entry name" value="UDP-N-ACETYLGLUCOSAMINE TRANSFERASE SUBUNIT ALG14 HOMOLOG"/>
    <property type="match status" value="1"/>
</dbReference>
<reference evidence="9 10" key="1">
    <citation type="submission" date="2019-03" db="EMBL/GenBank/DDBJ databases">
        <title>First draft genome of Liparis tanakae, snailfish: a comprehensive survey of snailfish specific genes.</title>
        <authorList>
            <person name="Kim W."/>
            <person name="Song I."/>
            <person name="Jeong J.-H."/>
            <person name="Kim D."/>
            <person name="Kim S."/>
            <person name="Ryu S."/>
            <person name="Song J.Y."/>
            <person name="Lee S.K."/>
        </authorList>
    </citation>
    <scope>NUCLEOTIDE SEQUENCE [LARGE SCALE GENOMIC DNA]</scope>
    <source>
        <tissue evidence="9">Muscle</tissue>
    </source>
</reference>
<evidence type="ECO:0000256" key="8">
    <source>
        <dbReference type="SAM" id="Phobius"/>
    </source>
</evidence>
<evidence type="ECO:0000256" key="1">
    <source>
        <dbReference type="ARBA" id="ARBA00004389"/>
    </source>
</evidence>
<protein>
    <recommendedName>
        <fullName evidence="3">UDP-N-acetylglucosamine transferase subunit ALG14</fullName>
    </recommendedName>
</protein>
<gene>
    <name evidence="9" type="primary">ALG14</name>
    <name evidence="9" type="ORF">EYF80_028682</name>
</gene>
<comment type="subcellular location">
    <subcellularLocation>
        <location evidence="1">Endoplasmic reticulum membrane</location>
        <topology evidence="1">Single-pass membrane protein</topology>
    </subcellularLocation>
</comment>
<evidence type="ECO:0000256" key="3">
    <source>
        <dbReference type="ARBA" id="ARBA00017467"/>
    </source>
</evidence>
<accession>A0A4Z2H8I7</accession>
<evidence type="ECO:0000256" key="2">
    <source>
        <dbReference type="ARBA" id="ARBA00009731"/>
    </source>
</evidence>
<keyword evidence="4 8" id="KW-0812">Transmembrane</keyword>
<evidence type="ECO:0000256" key="7">
    <source>
        <dbReference type="ARBA" id="ARBA00023136"/>
    </source>
</evidence>
<dbReference type="GO" id="GO:0006488">
    <property type="term" value="P:dolichol-linked oligosaccharide biosynthetic process"/>
    <property type="evidence" value="ECO:0007669"/>
    <property type="project" value="InterPro"/>
</dbReference>
<keyword evidence="5" id="KW-0256">Endoplasmic reticulum</keyword>
<dbReference type="GO" id="GO:0043541">
    <property type="term" value="C:UDP-N-acetylglucosamine transferase complex"/>
    <property type="evidence" value="ECO:0007669"/>
    <property type="project" value="TreeGrafter"/>
</dbReference>
<keyword evidence="10" id="KW-1185">Reference proteome</keyword>
<proteinExistence type="inferred from homology"/>
<keyword evidence="6 8" id="KW-1133">Transmembrane helix</keyword>
<dbReference type="GO" id="GO:0004577">
    <property type="term" value="F:N-acetylglucosaminyldiphosphodolichol N-acetylglucosaminyltransferase activity"/>
    <property type="evidence" value="ECO:0007669"/>
    <property type="project" value="TreeGrafter"/>
</dbReference>
<name>A0A4Z2H8I7_9TELE</name>
<feature type="transmembrane region" description="Helical" evidence="8">
    <location>
        <begin position="6"/>
        <end position="24"/>
    </location>
</feature>
<comment type="similarity">
    <text evidence="2">Belongs to the ALG14 family.</text>
</comment>
<dbReference type="EMBL" id="SRLO01000321">
    <property type="protein sequence ID" value="TNN61174.1"/>
    <property type="molecule type" value="Genomic_DNA"/>
</dbReference>
<evidence type="ECO:0000256" key="4">
    <source>
        <dbReference type="ARBA" id="ARBA00022692"/>
    </source>
</evidence>
<evidence type="ECO:0000256" key="5">
    <source>
        <dbReference type="ARBA" id="ARBA00022824"/>
    </source>
</evidence>
<evidence type="ECO:0000313" key="10">
    <source>
        <dbReference type="Proteomes" id="UP000314294"/>
    </source>
</evidence>
<dbReference type="Proteomes" id="UP000314294">
    <property type="component" value="Unassembled WGS sequence"/>
</dbReference>
<dbReference type="Pfam" id="PF08660">
    <property type="entry name" value="Alg14"/>
    <property type="match status" value="2"/>
</dbReference>
<dbReference type="Gene3D" id="3.40.50.2000">
    <property type="entry name" value="Glycogen Phosphorylase B"/>
    <property type="match status" value="1"/>
</dbReference>
<dbReference type="InterPro" id="IPR013969">
    <property type="entry name" value="Oligosacch_biosynth_Alg14"/>
</dbReference>
<keyword evidence="7 8" id="KW-0472">Membrane</keyword>
<keyword evidence="9" id="KW-0808">Transferase</keyword>